<keyword evidence="1" id="KW-0547">Nucleotide-binding</keyword>
<organism evidence="6 7">
    <name type="scientific">Tumebacillus amylolyticus</name>
    <dbReference type="NCBI Taxonomy" id="2801339"/>
    <lineage>
        <taxon>Bacteria</taxon>
        <taxon>Bacillati</taxon>
        <taxon>Bacillota</taxon>
        <taxon>Bacilli</taxon>
        <taxon>Bacillales</taxon>
        <taxon>Alicyclobacillaceae</taxon>
        <taxon>Tumebacillus</taxon>
    </lineage>
</organism>
<dbReference type="InterPro" id="IPR045028">
    <property type="entry name" value="DinG/Rad3-like"/>
</dbReference>
<evidence type="ECO:0000313" key="7">
    <source>
        <dbReference type="Proteomes" id="UP000602284"/>
    </source>
</evidence>
<dbReference type="Gene3D" id="3.40.50.300">
    <property type="entry name" value="P-loop containing nucleotide triphosphate hydrolases"/>
    <property type="match status" value="2"/>
</dbReference>
<evidence type="ECO:0000313" key="6">
    <source>
        <dbReference type="EMBL" id="MBL0385605.1"/>
    </source>
</evidence>
<dbReference type="InterPro" id="IPR006555">
    <property type="entry name" value="ATP-dep_Helicase_C"/>
</dbReference>
<proteinExistence type="inferred from homology"/>
<sequence>MKAEAESLLSAFEQILPEHYQSSIVRQSQVQMAIDILDFLQPTNPKRILIVEAPVGTGKSLGALLPAMQFVQNSIKRVLYATSTINLQGQLMREEVPLLQKMGLIKKPLLAMGKSNYYCHVEFENNMEKLEGFEGKFSQYFTDADTGQRNDFENLFEPVPNAIWEQVLLKASRFECGRCRFWPTCPTRIHRQRFLNPSNDLVITNHDQLIRSTLNAMSEDTSEEIVPTTPGVIILDEAHDFQENHAGQLESVLHEYELGKIKRFLPKDCRSEMNQVEQELRQFMINERQRLVSKNGRYSIPERAKLLLEKMKPILHKALNNLVSNINQNDSRDPSDIVESILIKIDHLLDEKANISWVEYEDLSFTSITRKFPTEFRKLLMQLKVRNKLIIMSGTLTAEGDFTSMLERWRLGSHEVITRSFSSPFDFKKQARIYVPDNLVRHRGHVEIDPIYLGNQVQHIKKLIEATNGRTLILTTSKQHMDDVHQQLHEHTKQLNLTLLKQGQASVERLSKTFKEEEHSVLIGSGSFYSGLSVPGKSLISVILTKLPFPVPDDPYLSLIGEGMEDDLFNLVLYPNMMVKLTQAIGRLIRDIKDYGVVTILDPRVYENDQYGHLIRRAFESQGYQFTRSEQQVFRFFKRCDKNLPKVTYKQYKRSQLQISTRLSGKPEKRNVPRKVAVETHAAKKEVVKVTEQQWLFYERVCELKGKPLGRPKKLRSPRALYEALYAMFYTGNEDVKFVVEEFPYINEAQRAEFSTYNGAGLMRSYRMSEEELAQLQQRLSSKNKLA</sequence>
<accession>A0ABS1J5X5</accession>
<dbReference type="InterPro" id="IPR014013">
    <property type="entry name" value="Helic_SF1/SF2_ATP-bd_DinG/Rad3"/>
</dbReference>
<dbReference type="Proteomes" id="UP000602284">
    <property type="component" value="Unassembled WGS sequence"/>
</dbReference>
<evidence type="ECO:0000256" key="4">
    <source>
        <dbReference type="ARBA" id="ARBA00038058"/>
    </source>
</evidence>
<dbReference type="InterPro" id="IPR027417">
    <property type="entry name" value="P-loop_NTPase"/>
</dbReference>
<keyword evidence="6" id="KW-0347">Helicase</keyword>
<name>A0ABS1J5X5_9BACL</name>
<evidence type="ECO:0000256" key="2">
    <source>
        <dbReference type="ARBA" id="ARBA00022801"/>
    </source>
</evidence>
<reference evidence="6 7" key="1">
    <citation type="submission" date="2021-01" db="EMBL/GenBank/DDBJ databases">
        <title>Tumebacillus sp. strain ITR2 16S ribosomal RNA gene Genome sequencing and assembly.</title>
        <authorList>
            <person name="Kang M."/>
        </authorList>
    </citation>
    <scope>NUCLEOTIDE SEQUENCE [LARGE SCALE GENOMIC DNA]</scope>
    <source>
        <strain evidence="6 7">ITR2</strain>
    </source>
</reference>
<keyword evidence="2" id="KW-0378">Hydrolase</keyword>
<comment type="similarity">
    <text evidence="4">Belongs to the helicase family. DinG subfamily.</text>
</comment>
<keyword evidence="7" id="KW-1185">Reference proteome</keyword>
<evidence type="ECO:0000256" key="1">
    <source>
        <dbReference type="ARBA" id="ARBA00022741"/>
    </source>
</evidence>
<dbReference type="Pfam" id="PF13307">
    <property type="entry name" value="Helicase_C_2"/>
    <property type="match status" value="1"/>
</dbReference>
<dbReference type="PANTHER" id="PTHR11472:SF34">
    <property type="entry name" value="REGULATOR OF TELOMERE ELONGATION HELICASE 1"/>
    <property type="match status" value="1"/>
</dbReference>
<gene>
    <name evidence="6" type="ORF">JJB07_02985</name>
</gene>
<keyword evidence="3" id="KW-0067">ATP-binding</keyword>
<evidence type="ECO:0000259" key="5">
    <source>
        <dbReference type="PROSITE" id="PS51193"/>
    </source>
</evidence>
<dbReference type="GO" id="GO:0004386">
    <property type="term" value="F:helicase activity"/>
    <property type="evidence" value="ECO:0007669"/>
    <property type="project" value="UniProtKB-KW"/>
</dbReference>
<dbReference type="InterPro" id="IPR014001">
    <property type="entry name" value="Helicase_ATP-bd"/>
</dbReference>
<comment type="caution">
    <text evidence="6">The sequence shown here is derived from an EMBL/GenBank/DDBJ whole genome shotgun (WGS) entry which is preliminary data.</text>
</comment>
<evidence type="ECO:0000256" key="3">
    <source>
        <dbReference type="ARBA" id="ARBA00022840"/>
    </source>
</evidence>
<dbReference type="PANTHER" id="PTHR11472">
    <property type="entry name" value="DNA REPAIR DEAD HELICASE RAD3/XP-D SUBFAMILY MEMBER"/>
    <property type="match status" value="1"/>
</dbReference>
<dbReference type="RefSeq" id="WP_201630978.1">
    <property type="nucleotide sequence ID" value="NZ_JAEQNB010000001.1"/>
</dbReference>
<dbReference type="EMBL" id="JAEQNB010000001">
    <property type="protein sequence ID" value="MBL0385605.1"/>
    <property type="molecule type" value="Genomic_DNA"/>
</dbReference>
<dbReference type="PROSITE" id="PS51193">
    <property type="entry name" value="HELICASE_ATP_BIND_2"/>
    <property type="match status" value="1"/>
</dbReference>
<feature type="domain" description="Helicase ATP-binding" evidence="5">
    <location>
        <begin position="15"/>
        <end position="291"/>
    </location>
</feature>
<dbReference type="SUPFAM" id="SSF52540">
    <property type="entry name" value="P-loop containing nucleoside triphosphate hydrolases"/>
    <property type="match status" value="1"/>
</dbReference>
<dbReference type="SMART" id="SM00491">
    <property type="entry name" value="HELICc2"/>
    <property type="match status" value="1"/>
</dbReference>
<dbReference type="SMART" id="SM00487">
    <property type="entry name" value="DEXDc"/>
    <property type="match status" value="1"/>
</dbReference>
<protein>
    <submittedName>
        <fullName evidence="6">ATP-dependent DNA helicase</fullName>
    </submittedName>
</protein>